<dbReference type="AlphaFoldDB" id="Q09II6"/>
<dbReference type="EMBL" id="DQ889451">
    <property type="protein sequence ID" value="ABI63636.1"/>
    <property type="molecule type" value="Genomic_DNA"/>
</dbReference>
<proteinExistence type="predicted"/>
<geneLocation type="plasmid" evidence="1">
    <name>pSsal-K12</name>
</geneLocation>
<sequence length="27" mass="3358">MYIYNLPNQYSPEMILLFLWQTIKKIP</sequence>
<reference evidence="1" key="1">
    <citation type="journal article" date="2007" name="Appl. Environ. Microbiol.">
        <title>Salivaricin A2 and the novel lantibiotic salivaricin B are encoded at adjacent loci on a 190-kilobase transmissible megaplasmid in the oral probiotic strain Streptococcus salivarius K12.</title>
        <authorList>
            <person name="Hyink O."/>
            <person name="Wescombe P.A."/>
            <person name="Upton M."/>
            <person name="Ragland N."/>
            <person name="Burton J.P."/>
            <person name="Tagg J.R."/>
        </authorList>
    </citation>
    <scope>NUCLEOTIDE SEQUENCE</scope>
    <source>
        <strain evidence="1">K12</strain>
        <plasmid evidence="1">pSsal-K12</plasmid>
    </source>
</reference>
<evidence type="ECO:0000313" key="1">
    <source>
        <dbReference type="EMBL" id="ABI63636.1"/>
    </source>
</evidence>
<protein>
    <submittedName>
        <fullName evidence="1">Uncharacterized protein</fullName>
    </submittedName>
</protein>
<keyword evidence="1" id="KW-0614">Plasmid</keyword>
<accession>Q09II6</accession>
<name>Q09II6_STRSL</name>
<organism evidence="1">
    <name type="scientific">Streptococcus salivarius</name>
    <dbReference type="NCBI Taxonomy" id="1304"/>
    <lineage>
        <taxon>Bacteria</taxon>
        <taxon>Bacillati</taxon>
        <taxon>Bacillota</taxon>
        <taxon>Bacilli</taxon>
        <taxon>Lactobacillales</taxon>
        <taxon>Streptococcaceae</taxon>
        <taxon>Streptococcus</taxon>
    </lineage>
</organism>